<dbReference type="PROSITE" id="PS50914">
    <property type="entry name" value="BON"/>
    <property type="match status" value="1"/>
</dbReference>
<feature type="signal peptide" evidence="1">
    <location>
        <begin position="1"/>
        <end position="27"/>
    </location>
</feature>
<dbReference type="InterPro" id="IPR014004">
    <property type="entry name" value="Transpt-assoc_nodulatn_dom_bac"/>
</dbReference>
<proteinExistence type="predicted"/>
<keyword evidence="4" id="KW-1185">Reference proteome</keyword>
<dbReference type="Pfam" id="PF04972">
    <property type="entry name" value="BON"/>
    <property type="match status" value="1"/>
</dbReference>
<sequence length="104" mass="11125">MQRFRPVACFLLAIVLVAGLTACQTPAGRSAGQVLDDATITAKVKAKLLDDPLVSGLAIDVDTFQGEVTLTGVVNSPKARIRAEDLARKTRGVRSVRNLLRIQP</sequence>
<evidence type="ECO:0000313" key="4">
    <source>
        <dbReference type="Proteomes" id="UP000184076"/>
    </source>
</evidence>
<dbReference type="InterPro" id="IPR051686">
    <property type="entry name" value="Lipoprotein_DolP"/>
</dbReference>
<dbReference type="SMART" id="SM00749">
    <property type="entry name" value="BON"/>
    <property type="match status" value="1"/>
</dbReference>
<dbReference type="AlphaFoldDB" id="A0A1M5AMK1"/>
<keyword evidence="1" id="KW-0732">Signal</keyword>
<dbReference type="PANTHER" id="PTHR34606">
    <property type="entry name" value="BON DOMAIN-CONTAINING PROTEIN"/>
    <property type="match status" value="1"/>
</dbReference>
<dbReference type="OrthoDB" id="7360581at2"/>
<gene>
    <name evidence="3" type="ORF">SAMN02745206_01728</name>
</gene>
<accession>A0A1M5AMK1</accession>
<dbReference type="EMBL" id="FQVB01000015">
    <property type="protein sequence ID" value="SHF31395.1"/>
    <property type="molecule type" value="Genomic_DNA"/>
</dbReference>
<evidence type="ECO:0000313" key="3">
    <source>
        <dbReference type="EMBL" id="SHF31395.1"/>
    </source>
</evidence>
<dbReference type="RefSeq" id="WP_073038597.1">
    <property type="nucleotide sequence ID" value="NZ_FQVB01000015.1"/>
</dbReference>
<name>A0A1M5AMK1_9BACT</name>
<dbReference type="Gene3D" id="3.30.1340.30">
    <property type="match status" value="1"/>
</dbReference>
<evidence type="ECO:0000256" key="1">
    <source>
        <dbReference type="SAM" id="SignalP"/>
    </source>
</evidence>
<dbReference type="Proteomes" id="UP000184076">
    <property type="component" value="Unassembled WGS sequence"/>
</dbReference>
<feature type="chain" id="PRO_5012341230" evidence="1">
    <location>
        <begin position="28"/>
        <end position="104"/>
    </location>
</feature>
<dbReference type="PROSITE" id="PS51257">
    <property type="entry name" value="PROKAR_LIPOPROTEIN"/>
    <property type="match status" value="1"/>
</dbReference>
<dbReference type="STRING" id="1121391.SAMN02745206_01728"/>
<dbReference type="InterPro" id="IPR007055">
    <property type="entry name" value="BON_dom"/>
</dbReference>
<organism evidence="3 4">
    <name type="scientific">Desulfacinum infernum DSM 9756</name>
    <dbReference type="NCBI Taxonomy" id="1121391"/>
    <lineage>
        <taxon>Bacteria</taxon>
        <taxon>Pseudomonadati</taxon>
        <taxon>Thermodesulfobacteriota</taxon>
        <taxon>Syntrophobacteria</taxon>
        <taxon>Syntrophobacterales</taxon>
        <taxon>Syntrophobacteraceae</taxon>
        <taxon>Desulfacinum</taxon>
    </lineage>
</organism>
<reference evidence="4" key="1">
    <citation type="submission" date="2016-11" db="EMBL/GenBank/DDBJ databases">
        <authorList>
            <person name="Varghese N."/>
            <person name="Submissions S."/>
        </authorList>
    </citation>
    <scope>NUCLEOTIDE SEQUENCE [LARGE SCALE GENOMIC DNA]</scope>
    <source>
        <strain evidence="4">DSM 9756</strain>
    </source>
</reference>
<evidence type="ECO:0000259" key="2">
    <source>
        <dbReference type="PROSITE" id="PS50914"/>
    </source>
</evidence>
<feature type="domain" description="BON" evidence="2">
    <location>
        <begin position="36"/>
        <end position="104"/>
    </location>
</feature>
<protein>
    <submittedName>
        <fullName evidence="3">BON domain-containing protein</fullName>
    </submittedName>
</protein>
<dbReference type="PANTHER" id="PTHR34606:SF15">
    <property type="entry name" value="BON DOMAIN-CONTAINING PROTEIN"/>
    <property type="match status" value="1"/>
</dbReference>